<comment type="caution">
    <text evidence="2">The sequence shown here is derived from an EMBL/GenBank/DDBJ whole genome shotgun (WGS) entry which is preliminary data.</text>
</comment>
<dbReference type="RefSeq" id="WP_261500267.1">
    <property type="nucleotide sequence ID" value="NZ_JAODYH010000004.1"/>
</dbReference>
<reference evidence="2 3" key="1">
    <citation type="submission" date="2022-09" db="EMBL/GenBank/DDBJ databases">
        <title>Draft genome of isolate Be4.</title>
        <authorList>
            <person name="Sanchez-Castro I."/>
            <person name="Martinez-Rodriguez P."/>
            <person name="Descostes M."/>
            <person name="Merroun M."/>
        </authorList>
    </citation>
    <scope>NUCLEOTIDE SEQUENCE [LARGE SCALE GENOMIC DNA]</scope>
    <source>
        <strain evidence="2 3">Be4</strain>
    </source>
</reference>
<name>A0ABT2PKU0_9BURK</name>
<proteinExistence type="predicted"/>
<evidence type="ECO:0000313" key="2">
    <source>
        <dbReference type="EMBL" id="MCT9811091.1"/>
    </source>
</evidence>
<accession>A0ABT2PKU0</accession>
<evidence type="ECO:0000313" key="3">
    <source>
        <dbReference type="Proteomes" id="UP001525968"/>
    </source>
</evidence>
<feature type="chain" id="PRO_5045446647" evidence="1">
    <location>
        <begin position="21"/>
        <end position="153"/>
    </location>
</feature>
<keyword evidence="1" id="KW-0732">Signal</keyword>
<keyword evidence="3" id="KW-1185">Reference proteome</keyword>
<organism evidence="2 3">
    <name type="scientific">Acidovorax bellezanensis</name>
    <dbReference type="NCBI Taxonomy" id="2976702"/>
    <lineage>
        <taxon>Bacteria</taxon>
        <taxon>Pseudomonadati</taxon>
        <taxon>Pseudomonadota</taxon>
        <taxon>Betaproteobacteria</taxon>
        <taxon>Burkholderiales</taxon>
        <taxon>Comamonadaceae</taxon>
        <taxon>Acidovorax</taxon>
    </lineage>
</organism>
<protein>
    <submittedName>
        <fullName evidence="2">Conjugal transfer protein TrbH</fullName>
    </submittedName>
</protein>
<gene>
    <name evidence="2" type="ORF">N0K08_10640</name>
</gene>
<dbReference type="InterPro" id="IPR010837">
    <property type="entry name" value="Conjugal_tfr_TrbH"/>
</dbReference>
<dbReference type="Proteomes" id="UP001525968">
    <property type="component" value="Unassembled WGS sequence"/>
</dbReference>
<feature type="signal peptide" evidence="1">
    <location>
        <begin position="1"/>
        <end position="20"/>
    </location>
</feature>
<dbReference type="EMBL" id="JAODYH010000004">
    <property type="protein sequence ID" value="MCT9811091.1"/>
    <property type="molecule type" value="Genomic_DNA"/>
</dbReference>
<dbReference type="Pfam" id="PF07283">
    <property type="entry name" value="TrbH"/>
    <property type="match status" value="1"/>
</dbReference>
<evidence type="ECO:0000256" key="1">
    <source>
        <dbReference type="SAM" id="SignalP"/>
    </source>
</evidence>
<sequence>MSIHPILWSTLLLACLAGCAAPQANSYGNFLGHAPVELQQPLVDAAVQQLAALYPPGKTRFDLQQATPDTFGRALVAALRAKGYALQEFQPAASSAQAQPAVAAGQPLAYLLDQAAGPELYRLTLVLGSQSLSRVYVAQQGRLQPAGAWVRKE</sequence>